<dbReference type="Proteomes" id="UP000192634">
    <property type="component" value="Unassembled WGS sequence"/>
</dbReference>
<accession>A0A1W2A6N9</accession>
<evidence type="ECO:0000256" key="2">
    <source>
        <dbReference type="SAM" id="Phobius"/>
    </source>
</evidence>
<keyword evidence="2" id="KW-0812">Transmembrane</keyword>
<protein>
    <recommendedName>
        <fullName evidence="5">DUF4191 domain-containing protein</fullName>
    </recommendedName>
</protein>
<dbReference type="RefSeq" id="WP_084450502.1">
    <property type="nucleotide sequence ID" value="NZ_FWXN01000005.1"/>
</dbReference>
<evidence type="ECO:0000313" key="4">
    <source>
        <dbReference type="Proteomes" id="UP000192634"/>
    </source>
</evidence>
<evidence type="ECO:0008006" key="5">
    <source>
        <dbReference type="Google" id="ProtNLM"/>
    </source>
</evidence>
<dbReference type="Pfam" id="PF13829">
    <property type="entry name" value="DUF4191"/>
    <property type="match status" value="1"/>
</dbReference>
<sequence length="240" mass="26049">MAKKSDQPAKPKRENPFKRIASVYRTIKAIDPQVTLWMLLAFVVVLGVGTLIGLLVGHVILALIVAIPFALLAAMIVLSRRGERAAFAQMEGQRGASIGGLSALRRGWYYDQEPVAADATKPSEINTAAVVFRALGRPGIVLLGEGPKHRVDKLFVKETKKVSRVAPGVPVHTFIVGTGEGELPPRKIRMTLTKLRPALSKEEMSVVNKRLKSLPGIRQGVPAGVDPSRARMNRSALRGR</sequence>
<evidence type="ECO:0000313" key="3">
    <source>
        <dbReference type="EMBL" id="SMC56306.1"/>
    </source>
</evidence>
<gene>
    <name evidence="3" type="ORF">SAMN06296429_10598</name>
</gene>
<proteinExistence type="predicted"/>
<dbReference type="InterPro" id="IPR025445">
    <property type="entry name" value="DUF4191"/>
</dbReference>
<name>A0A1W2A6N9_9MICO</name>
<dbReference type="EMBL" id="FWXN01000005">
    <property type="protein sequence ID" value="SMC56306.1"/>
    <property type="molecule type" value="Genomic_DNA"/>
</dbReference>
<dbReference type="OrthoDB" id="8479889at2"/>
<feature type="transmembrane region" description="Helical" evidence="2">
    <location>
        <begin position="34"/>
        <end position="54"/>
    </location>
</feature>
<organism evidence="3 4">
    <name type="scientific">Janibacter indicus</name>
    <dbReference type="NCBI Taxonomy" id="857417"/>
    <lineage>
        <taxon>Bacteria</taxon>
        <taxon>Bacillati</taxon>
        <taxon>Actinomycetota</taxon>
        <taxon>Actinomycetes</taxon>
        <taxon>Micrococcales</taxon>
        <taxon>Intrasporangiaceae</taxon>
        <taxon>Janibacter</taxon>
    </lineage>
</organism>
<feature type="region of interest" description="Disordered" evidence="1">
    <location>
        <begin position="218"/>
        <end position="240"/>
    </location>
</feature>
<reference evidence="3 4" key="1">
    <citation type="submission" date="2017-04" db="EMBL/GenBank/DDBJ databases">
        <authorList>
            <person name="Afonso C.L."/>
            <person name="Miller P.J."/>
            <person name="Scott M.A."/>
            <person name="Spackman E."/>
            <person name="Goraichik I."/>
            <person name="Dimitrov K.M."/>
            <person name="Suarez D.L."/>
            <person name="Swayne D.E."/>
        </authorList>
    </citation>
    <scope>NUCLEOTIDE SEQUENCE [LARGE SCALE GENOMIC DNA]</scope>
    <source>
        <strain evidence="3 4">CGMCC 1.12511</strain>
    </source>
</reference>
<keyword evidence="2" id="KW-0472">Membrane</keyword>
<evidence type="ECO:0000256" key="1">
    <source>
        <dbReference type="SAM" id="MobiDB-lite"/>
    </source>
</evidence>
<dbReference type="AlphaFoldDB" id="A0A1W2A6N9"/>
<feature type="transmembrane region" description="Helical" evidence="2">
    <location>
        <begin position="60"/>
        <end position="78"/>
    </location>
</feature>
<keyword evidence="2" id="KW-1133">Transmembrane helix</keyword>